<reference evidence="13 14" key="2">
    <citation type="journal article" date="2018" name="New Phytol.">
        <title>High intraspecific genome diversity in the model arbuscular mycorrhizal symbiont Rhizophagus irregularis.</title>
        <authorList>
            <person name="Chen E.C.H."/>
            <person name="Morin E."/>
            <person name="Beaudet D."/>
            <person name="Noel J."/>
            <person name="Yildirir G."/>
            <person name="Ndikumana S."/>
            <person name="Charron P."/>
            <person name="St-Onge C."/>
            <person name="Giorgi J."/>
            <person name="Kruger M."/>
            <person name="Marton T."/>
            <person name="Ropars J."/>
            <person name="Grigoriev I.V."/>
            <person name="Hainaut M."/>
            <person name="Henrissat B."/>
            <person name="Roux C."/>
            <person name="Martin F."/>
            <person name="Corradi N."/>
        </authorList>
    </citation>
    <scope>NUCLEOTIDE SEQUENCE [LARGE SCALE GENOMIC DNA]</scope>
    <source>
        <strain evidence="13 14">DAOM 197198</strain>
    </source>
</reference>
<dbReference type="AlphaFoldDB" id="A0A2P4QV11"/>
<evidence type="ECO:0000256" key="3">
    <source>
        <dbReference type="ARBA" id="ARBA00022692"/>
    </source>
</evidence>
<comment type="subcellular location">
    <subcellularLocation>
        <location evidence="1">Membrane</location>
        <topology evidence="1">Multi-pass membrane protein</topology>
    </subcellularLocation>
</comment>
<protein>
    <recommendedName>
        <fullName evidence="10">Palmitoyltransferase</fullName>
        <ecNumber evidence="10">2.3.1.225</ecNumber>
    </recommendedName>
</protein>
<dbReference type="GO" id="GO:0019706">
    <property type="term" value="F:protein-cysteine S-palmitoyltransferase activity"/>
    <property type="evidence" value="ECO:0007669"/>
    <property type="project" value="UniProtKB-EC"/>
</dbReference>
<feature type="region of interest" description="Disordered" evidence="11">
    <location>
        <begin position="59"/>
        <end position="81"/>
    </location>
</feature>
<dbReference type="InterPro" id="IPR039859">
    <property type="entry name" value="PFA4/ZDH16/20/ERF2-like"/>
</dbReference>
<name>A0A2P4QV11_RHIID</name>
<evidence type="ECO:0000256" key="2">
    <source>
        <dbReference type="ARBA" id="ARBA00022679"/>
    </source>
</evidence>
<dbReference type="PANTHER" id="PTHR12246">
    <property type="entry name" value="PALMITOYLTRANSFERASE ZDHHC16"/>
    <property type="match status" value="1"/>
</dbReference>
<evidence type="ECO:0000313" key="14">
    <source>
        <dbReference type="Proteomes" id="UP000018888"/>
    </source>
</evidence>
<organism evidence="13 14">
    <name type="scientific">Rhizophagus irregularis (strain DAOM 181602 / DAOM 197198 / MUCL 43194)</name>
    <name type="common">Arbuscular mycorrhizal fungus</name>
    <name type="synonym">Glomus intraradices</name>
    <dbReference type="NCBI Taxonomy" id="747089"/>
    <lineage>
        <taxon>Eukaryota</taxon>
        <taxon>Fungi</taxon>
        <taxon>Fungi incertae sedis</taxon>
        <taxon>Mucoromycota</taxon>
        <taxon>Glomeromycotina</taxon>
        <taxon>Glomeromycetes</taxon>
        <taxon>Glomerales</taxon>
        <taxon>Glomeraceae</taxon>
        <taxon>Rhizophagus</taxon>
    </lineage>
</organism>
<dbReference type="EMBL" id="AUPC02000010">
    <property type="protein sequence ID" value="POG81500.1"/>
    <property type="molecule type" value="Genomic_DNA"/>
</dbReference>
<feature type="non-terminal residue" evidence="13">
    <location>
        <position position="1"/>
    </location>
</feature>
<comment type="catalytic activity">
    <reaction evidence="9 10">
        <text>L-cysteinyl-[protein] + hexadecanoyl-CoA = S-hexadecanoyl-L-cysteinyl-[protein] + CoA</text>
        <dbReference type="Rhea" id="RHEA:36683"/>
        <dbReference type="Rhea" id="RHEA-COMP:10131"/>
        <dbReference type="Rhea" id="RHEA-COMP:11032"/>
        <dbReference type="ChEBI" id="CHEBI:29950"/>
        <dbReference type="ChEBI" id="CHEBI:57287"/>
        <dbReference type="ChEBI" id="CHEBI:57379"/>
        <dbReference type="ChEBI" id="CHEBI:74151"/>
        <dbReference type="EC" id="2.3.1.225"/>
    </reaction>
</comment>
<evidence type="ECO:0000313" key="13">
    <source>
        <dbReference type="EMBL" id="POG81500.1"/>
    </source>
</evidence>
<keyword evidence="8 10" id="KW-0012">Acyltransferase</keyword>
<dbReference type="Pfam" id="PF01529">
    <property type="entry name" value="DHHC"/>
    <property type="match status" value="1"/>
</dbReference>
<keyword evidence="3 10" id="KW-0812">Transmembrane</keyword>
<evidence type="ECO:0000256" key="6">
    <source>
        <dbReference type="ARBA" id="ARBA00023139"/>
    </source>
</evidence>
<comment type="domain">
    <text evidence="10">The DHHC domain is required for palmitoyltransferase activity.</text>
</comment>
<evidence type="ECO:0000259" key="12">
    <source>
        <dbReference type="Pfam" id="PF01529"/>
    </source>
</evidence>
<dbReference type="Proteomes" id="UP000018888">
    <property type="component" value="Unassembled WGS sequence"/>
</dbReference>
<dbReference type="GO" id="GO:0016020">
    <property type="term" value="C:membrane"/>
    <property type="evidence" value="ECO:0007669"/>
    <property type="project" value="UniProtKB-SubCell"/>
</dbReference>
<reference evidence="13 14" key="1">
    <citation type="journal article" date="2013" name="Proc. Natl. Acad. Sci. U.S.A.">
        <title>Genome of an arbuscular mycorrhizal fungus provides insight into the oldest plant symbiosis.</title>
        <authorList>
            <person name="Tisserant E."/>
            <person name="Malbreil M."/>
            <person name="Kuo A."/>
            <person name="Kohler A."/>
            <person name="Symeonidi A."/>
            <person name="Balestrini R."/>
            <person name="Charron P."/>
            <person name="Duensing N."/>
            <person name="Frei Dit Frey N."/>
            <person name="Gianinazzi-Pearson V."/>
            <person name="Gilbert L.B."/>
            <person name="Handa Y."/>
            <person name="Herr J.R."/>
            <person name="Hijri M."/>
            <person name="Koul R."/>
            <person name="Kawaguchi M."/>
            <person name="Krajinski F."/>
            <person name="Lammers P.J."/>
            <person name="Masclaux F.G."/>
            <person name="Murat C."/>
            <person name="Morin E."/>
            <person name="Ndikumana S."/>
            <person name="Pagni M."/>
            <person name="Petitpierre D."/>
            <person name="Requena N."/>
            <person name="Rosikiewicz P."/>
            <person name="Riley R."/>
            <person name="Saito K."/>
            <person name="San Clemente H."/>
            <person name="Shapiro H."/>
            <person name="van Tuinen D."/>
            <person name="Becard G."/>
            <person name="Bonfante P."/>
            <person name="Paszkowski U."/>
            <person name="Shachar-Hill Y.Y."/>
            <person name="Tuskan G.A."/>
            <person name="Young P.W."/>
            <person name="Sanders I.R."/>
            <person name="Henrissat B."/>
            <person name="Rensing S.A."/>
            <person name="Grigoriev I.V."/>
            <person name="Corradi N."/>
            <person name="Roux C."/>
            <person name="Martin F."/>
        </authorList>
    </citation>
    <scope>NUCLEOTIDE SEQUENCE [LARGE SCALE GENOMIC DNA]</scope>
    <source>
        <strain evidence="13 14">DAOM 197198</strain>
    </source>
</reference>
<evidence type="ECO:0000256" key="8">
    <source>
        <dbReference type="ARBA" id="ARBA00023315"/>
    </source>
</evidence>
<gene>
    <name evidence="13" type="ORF">GLOIN_2v1505427</name>
</gene>
<comment type="caution">
    <text evidence="13">The sequence shown here is derived from an EMBL/GenBank/DDBJ whole genome shotgun (WGS) entry which is preliminary data.</text>
</comment>
<keyword evidence="5 10" id="KW-0472">Membrane</keyword>
<evidence type="ECO:0000256" key="10">
    <source>
        <dbReference type="RuleBase" id="RU079119"/>
    </source>
</evidence>
<evidence type="ECO:0000256" key="4">
    <source>
        <dbReference type="ARBA" id="ARBA00022989"/>
    </source>
</evidence>
<evidence type="ECO:0000256" key="9">
    <source>
        <dbReference type="ARBA" id="ARBA00048048"/>
    </source>
</evidence>
<evidence type="ECO:0000256" key="7">
    <source>
        <dbReference type="ARBA" id="ARBA00023288"/>
    </source>
</evidence>
<evidence type="ECO:0000256" key="1">
    <source>
        <dbReference type="ARBA" id="ARBA00004141"/>
    </source>
</evidence>
<feature type="transmembrane region" description="Helical" evidence="10">
    <location>
        <begin position="6"/>
        <end position="24"/>
    </location>
</feature>
<keyword evidence="2 10" id="KW-0808">Transferase</keyword>
<dbReference type="InterPro" id="IPR001594">
    <property type="entry name" value="Palmitoyltrfase_DHHC"/>
</dbReference>
<keyword evidence="6" id="KW-0564">Palmitate</keyword>
<keyword evidence="4 10" id="KW-1133">Transmembrane helix</keyword>
<evidence type="ECO:0000256" key="11">
    <source>
        <dbReference type="SAM" id="MobiDB-lite"/>
    </source>
</evidence>
<dbReference type="EC" id="2.3.1.225" evidence="10"/>
<evidence type="ECO:0000256" key="5">
    <source>
        <dbReference type="ARBA" id="ARBA00023136"/>
    </source>
</evidence>
<dbReference type="VEuPathDB" id="FungiDB:RhiirFUN_000335"/>
<feature type="transmembrane region" description="Helical" evidence="10">
    <location>
        <begin position="146"/>
        <end position="170"/>
    </location>
</feature>
<keyword evidence="7" id="KW-0449">Lipoprotein</keyword>
<sequence length="280" mass="32418">FPGQGVIYLLVYHILFILMMWSYFKATFTSPGSPTETRKISNLADSTSSTYIPLDQRRSDSGEIASNNSQEQQDDSQRRRQTKNLVVLNENGDPISLGYIMVKQNGERRFCNKCDIDKPDRTHHCRVCKNHCPWLNNCIGHRNQKYFYLFLIWATLYSFFISLTTLIPVIKYAQSTSEPVIEIDLNWTFLILLGGTTLESLQKHNYKIKEDGDVTTSKYLNLFDVGNKNNWIQVMGPKWYFWFIPIGNSFGDGKSWPLNSYRYSTLCDSVENLNDPTQIV</sequence>
<feature type="domain" description="Palmitoyltransferase DHHC" evidence="12">
    <location>
        <begin position="105"/>
        <end position="183"/>
    </location>
</feature>
<comment type="similarity">
    <text evidence="10">Belongs to the DHHC palmitoyltransferase family.</text>
</comment>
<accession>A0A2P4QV11</accession>
<proteinExistence type="inferred from homology"/>
<keyword evidence="14" id="KW-1185">Reference proteome</keyword>
<dbReference type="PROSITE" id="PS50216">
    <property type="entry name" value="DHHC"/>
    <property type="match status" value="1"/>
</dbReference>